<dbReference type="PROSITE" id="PS50932">
    <property type="entry name" value="HTH_LACI_2"/>
    <property type="match status" value="1"/>
</dbReference>
<dbReference type="Gene3D" id="1.10.260.40">
    <property type="entry name" value="lambda repressor-like DNA-binding domains"/>
    <property type="match status" value="1"/>
</dbReference>
<evidence type="ECO:0000313" key="7">
    <source>
        <dbReference type="Proteomes" id="UP000295565"/>
    </source>
</evidence>
<dbReference type="InterPro" id="IPR000843">
    <property type="entry name" value="HTH_LacI"/>
</dbReference>
<dbReference type="RefSeq" id="WP_224055010.1">
    <property type="nucleotide sequence ID" value="NZ_OU594967.1"/>
</dbReference>
<keyword evidence="7" id="KW-1185">Reference proteome</keyword>
<proteinExistence type="predicted"/>
<keyword evidence="4" id="KW-0804">Transcription</keyword>
<dbReference type="SUPFAM" id="SSF53822">
    <property type="entry name" value="Periplasmic binding protein-like I"/>
    <property type="match status" value="1"/>
</dbReference>
<dbReference type="InterPro" id="IPR028082">
    <property type="entry name" value="Peripla_BP_I"/>
</dbReference>
<dbReference type="InterPro" id="IPR010982">
    <property type="entry name" value="Lambda_DNA-bd_dom_sf"/>
</dbReference>
<dbReference type="InterPro" id="IPR001761">
    <property type="entry name" value="Peripla_BP/Lac1_sug-bd_dom"/>
</dbReference>
<evidence type="ECO:0000259" key="5">
    <source>
        <dbReference type="PROSITE" id="PS50932"/>
    </source>
</evidence>
<dbReference type="SUPFAM" id="SSF47413">
    <property type="entry name" value="lambda repressor-like DNA-binding domains"/>
    <property type="match status" value="1"/>
</dbReference>
<name>A0A4R1JM17_9GAMM</name>
<evidence type="ECO:0000256" key="1">
    <source>
        <dbReference type="ARBA" id="ARBA00022491"/>
    </source>
</evidence>
<keyword evidence="1" id="KW-0678">Repressor</keyword>
<dbReference type="PANTHER" id="PTHR30146">
    <property type="entry name" value="LACI-RELATED TRANSCRIPTIONAL REPRESSOR"/>
    <property type="match status" value="1"/>
</dbReference>
<organism evidence="6 7">
    <name type="scientific">Celerinatantimonas diazotrophica</name>
    <dbReference type="NCBI Taxonomy" id="412034"/>
    <lineage>
        <taxon>Bacteria</taxon>
        <taxon>Pseudomonadati</taxon>
        <taxon>Pseudomonadota</taxon>
        <taxon>Gammaproteobacteria</taxon>
        <taxon>Celerinatantimonadaceae</taxon>
        <taxon>Celerinatantimonas</taxon>
    </lineage>
</organism>
<dbReference type="EMBL" id="SMGD01000013">
    <property type="protein sequence ID" value="TCK52057.1"/>
    <property type="molecule type" value="Genomic_DNA"/>
</dbReference>
<sequence>MVKRSVTAQDVAIRAGVSRAVVSRTLSNNGCVAEKTRQKVLHAAQELGYQVNMLAQSLNRQRSLLIGVITAGQTDPYRSQLLEDLVRSIQSQNYQALLCDIQTPQDLATTLTKLTQFRVSGVIVTSGHPSAELVSECVKLAIPVVVINRSTPLPQVDEISSDNIQGAKLAINYLKKMGCHNLQFLGIQNGTYSAQIRQAAWQSIEPTTPLMAPVSSYEGGVQAARTALQNGLNFDGLWCANDLLACGFADCARFEFNLKLAQDFYLVGFDDIPSTHFASYQLTTLRQDTNQIAVLALRRLNERAAAISIKKRIDKVDVQLIIRNS</sequence>
<comment type="caution">
    <text evidence="6">The sequence shown here is derived from an EMBL/GenBank/DDBJ whole genome shotgun (WGS) entry which is preliminary data.</text>
</comment>
<feature type="domain" description="HTH lacI-type" evidence="5">
    <location>
        <begin position="6"/>
        <end position="60"/>
    </location>
</feature>
<dbReference type="AlphaFoldDB" id="A0A4R1JM17"/>
<keyword evidence="2" id="KW-0805">Transcription regulation</keyword>
<accession>A0A4R1JM17</accession>
<dbReference type="CDD" id="cd06278">
    <property type="entry name" value="PBP1_LacI-like"/>
    <property type="match status" value="1"/>
</dbReference>
<evidence type="ECO:0000313" key="6">
    <source>
        <dbReference type="EMBL" id="TCK52057.1"/>
    </source>
</evidence>
<dbReference type="SMART" id="SM00354">
    <property type="entry name" value="HTH_LACI"/>
    <property type="match status" value="1"/>
</dbReference>
<dbReference type="GO" id="GO:0000976">
    <property type="term" value="F:transcription cis-regulatory region binding"/>
    <property type="evidence" value="ECO:0007669"/>
    <property type="project" value="TreeGrafter"/>
</dbReference>
<keyword evidence="3" id="KW-0238">DNA-binding</keyword>
<dbReference type="GO" id="GO:0003700">
    <property type="term" value="F:DNA-binding transcription factor activity"/>
    <property type="evidence" value="ECO:0007669"/>
    <property type="project" value="TreeGrafter"/>
</dbReference>
<reference evidence="6 7" key="1">
    <citation type="submission" date="2019-03" db="EMBL/GenBank/DDBJ databases">
        <title>Genomic Encyclopedia of Type Strains, Phase IV (KMG-IV): sequencing the most valuable type-strain genomes for metagenomic binning, comparative biology and taxonomic classification.</title>
        <authorList>
            <person name="Goeker M."/>
        </authorList>
    </citation>
    <scope>NUCLEOTIDE SEQUENCE [LARGE SCALE GENOMIC DNA]</scope>
    <source>
        <strain evidence="6 7">DSM 18577</strain>
    </source>
</reference>
<dbReference type="Gene3D" id="3.40.50.2300">
    <property type="match status" value="2"/>
</dbReference>
<dbReference type="Proteomes" id="UP000295565">
    <property type="component" value="Unassembled WGS sequence"/>
</dbReference>
<dbReference type="Pfam" id="PF00356">
    <property type="entry name" value="LacI"/>
    <property type="match status" value="1"/>
</dbReference>
<evidence type="ECO:0000256" key="4">
    <source>
        <dbReference type="ARBA" id="ARBA00023163"/>
    </source>
</evidence>
<evidence type="ECO:0000256" key="3">
    <source>
        <dbReference type="ARBA" id="ARBA00023125"/>
    </source>
</evidence>
<dbReference type="Pfam" id="PF00532">
    <property type="entry name" value="Peripla_BP_1"/>
    <property type="match status" value="1"/>
</dbReference>
<gene>
    <name evidence="6" type="ORF">EV690_2157</name>
</gene>
<evidence type="ECO:0000256" key="2">
    <source>
        <dbReference type="ARBA" id="ARBA00023015"/>
    </source>
</evidence>
<dbReference type="PANTHER" id="PTHR30146:SF95">
    <property type="entry name" value="RIBOSE OPERON REPRESSOR"/>
    <property type="match status" value="1"/>
</dbReference>
<protein>
    <submittedName>
        <fullName evidence="6">LacI family transcriptional regulator</fullName>
    </submittedName>
</protein>
<dbReference type="CDD" id="cd01392">
    <property type="entry name" value="HTH_LacI"/>
    <property type="match status" value="1"/>
</dbReference>